<gene>
    <name evidence="4" type="ORF">LC586_36415</name>
</gene>
<dbReference type="InterPro" id="IPR051396">
    <property type="entry name" value="Bact_Antivir_Def_Nuclease"/>
</dbReference>
<evidence type="ECO:0000259" key="3">
    <source>
        <dbReference type="Pfam" id="PF14491"/>
    </source>
</evidence>
<dbReference type="Gene3D" id="3.40.50.300">
    <property type="entry name" value="P-loop containing nucleotide triphosphate hydrolases"/>
    <property type="match status" value="2"/>
</dbReference>
<dbReference type="InterPro" id="IPR027417">
    <property type="entry name" value="P-loop_NTPase"/>
</dbReference>
<dbReference type="EMBL" id="JAIVFQ010000131">
    <property type="protein sequence ID" value="MCC5604496.1"/>
    <property type="molecule type" value="Genomic_DNA"/>
</dbReference>
<protein>
    <submittedName>
        <fullName evidence="4">AAA family ATPase</fullName>
    </submittedName>
</protein>
<evidence type="ECO:0000259" key="2">
    <source>
        <dbReference type="Pfam" id="PF13304"/>
    </source>
</evidence>
<reference evidence="4 5" key="1">
    <citation type="journal article" date="2021" name="Microorganisms">
        <title>Genome Evolution of Filamentous Cyanobacterium Nostoc Species: From Facultative Symbiosis to Free Living.</title>
        <authorList>
            <person name="Huo D."/>
            <person name="Li H."/>
            <person name="Cai F."/>
            <person name="Guo X."/>
            <person name="Qiao Z."/>
            <person name="Wang W."/>
            <person name="Yu G."/>
            <person name="Li R."/>
        </authorList>
    </citation>
    <scope>NUCLEOTIDE SEQUENCE [LARGE SCALE GENOMIC DNA]</scope>
    <source>
        <strain evidence="4 5">CHAB 5714</strain>
    </source>
</reference>
<dbReference type="InterPro" id="IPR003959">
    <property type="entry name" value="ATPase_AAA_core"/>
</dbReference>
<comment type="caution">
    <text evidence="4">The sequence shown here is derived from an EMBL/GenBank/DDBJ whole genome shotgun (WGS) entry which is preliminary data.</text>
</comment>
<dbReference type="PANTHER" id="PTHR43581">
    <property type="entry name" value="ATP/GTP PHOSPHATASE"/>
    <property type="match status" value="1"/>
</dbReference>
<evidence type="ECO:0000259" key="1">
    <source>
        <dbReference type="Pfam" id="PF13175"/>
    </source>
</evidence>
<evidence type="ECO:0000313" key="4">
    <source>
        <dbReference type="EMBL" id="MCC5604496.1"/>
    </source>
</evidence>
<sequence length="683" mass="75856">MFISHLVIKNFRAISDLSVSLSQYINVIVGPNGVGKTTILQAIRVAKAIAAPRTQQEPLQVLISLGAASPHFPQRLFLSSLARDPSQLIDVRCTYTLTREEIQIAKQFLPEVVQNLVASRVGQNFSNPAMLVQFMQSPQGVAATMAATSELTGLLGRLDAEPTLTLGVALNGVSGQIAVTDPLAGPLIGFLDQRLPPSLSTFSYFPADRALPMGEATLQLGGPDAQQQLEMHNSQPQIKYQRLKNLIINSLVIDDAEKETVRNEFEIIFSKLLKGRSLNRIHVNELGLLSVMTEEKSTGRLIELDSLSSGEKNIALTFLIVAKSVSDSGIALFDEPELHLNPAVSRDILTFMLNQYSKPRNIQFIMCTHSPEILSGAFSSDDCALLHLKSASDITKVGKRALDEYADALHRLGTSVSESLLYEGTVLVEGDDDVAFLETAFPELTRKLKIADRGGRREIEKTISRLQELEKKGQQVAPIYLIFDKDEELTDLKSSAAVKVMQWKRRSIENYMLDSDVISEILKDESATRHPINSAGEVHKLIRELAFEQIDAIAAREAYNSQGYKNSSLTKGDVSDTGLDVIAGKLFTRMSTARTSIPNVEQSEWIANFIEAAKKRKLEISLSWEAKWRDLCDGKRLLSDLYKRSEMKMSETAFKTRITQKMRDLSSEDWRLVRALLDELLAH</sequence>
<dbReference type="Pfam" id="PF13175">
    <property type="entry name" value="AAA_15"/>
    <property type="match status" value="1"/>
</dbReference>
<feature type="domain" description="Endonuclease GajA/Old nuclease/RecF-like AAA" evidence="1">
    <location>
        <begin position="1"/>
        <end position="45"/>
    </location>
</feature>
<feature type="domain" description="DUF4435" evidence="3">
    <location>
        <begin position="427"/>
        <end position="615"/>
    </location>
</feature>
<proteinExistence type="predicted"/>
<feature type="domain" description="ATPase AAA-type core" evidence="2">
    <location>
        <begin position="238"/>
        <end position="375"/>
    </location>
</feature>
<keyword evidence="5" id="KW-1185">Reference proteome</keyword>
<dbReference type="PANTHER" id="PTHR43581:SF4">
    <property type="entry name" value="ATP_GTP PHOSPHATASE"/>
    <property type="match status" value="1"/>
</dbReference>
<dbReference type="InterPro" id="IPR041685">
    <property type="entry name" value="AAA_GajA/Old/RecF-like"/>
</dbReference>
<evidence type="ECO:0000313" key="5">
    <source>
        <dbReference type="Proteomes" id="UP001199525"/>
    </source>
</evidence>
<dbReference type="InterPro" id="IPR029492">
    <property type="entry name" value="DUF4435"/>
</dbReference>
<organism evidence="4 5">
    <name type="scientific">Nostoc favosum CHAB5714</name>
    <dbReference type="NCBI Taxonomy" id="2780399"/>
    <lineage>
        <taxon>Bacteria</taxon>
        <taxon>Bacillati</taxon>
        <taxon>Cyanobacteriota</taxon>
        <taxon>Cyanophyceae</taxon>
        <taxon>Nostocales</taxon>
        <taxon>Nostocaceae</taxon>
        <taxon>Nostoc</taxon>
        <taxon>Nostoc favosum</taxon>
    </lineage>
</organism>
<dbReference type="Pfam" id="PF14491">
    <property type="entry name" value="DUF4435"/>
    <property type="match status" value="1"/>
</dbReference>
<dbReference type="SUPFAM" id="SSF52540">
    <property type="entry name" value="P-loop containing nucleoside triphosphate hydrolases"/>
    <property type="match status" value="1"/>
</dbReference>
<accession>A0ABS8IKH0</accession>
<name>A0ABS8IKH0_9NOSO</name>
<dbReference type="Pfam" id="PF13304">
    <property type="entry name" value="AAA_21"/>
    <property type="match status" value="1"/>
</dbReference>
<dbReference type="Proteomes" id="UP001199525">
    <property type="component" value="Unassembled WGS sequence"/>
</dbReference>